<proteinExistence type="predicted"/>
<dbReference type="SUPFAM" id="SSF46689">
    <property type="entry name" value="Homeodomain-like"/>
    <property type="match status" value="2"/>
</dbReference>
<dbReference type="EMBL" id="CP159925">
    <property type="protein sequence ID" value="XCO76556.1"/>
    <property type="molecule type" value="Genomic_DNA"/>
</dbReference>
<dbReference type="PANTHER" id="PTHR46796">
    <property type="entry name" value="HTH-TYPE TRANSCRIPTIONAL ACTIVATOR RHAS-RELATED"/>
    <property type="match status" value="1"/>
</dbReference>
<dbReference type="InterPro" id="IPR018062">
    <property type="entry name" value="HTH_AraC-typ_CS"/>
</dbReference>
<keyword evidence="8" id="KW-1185">Reference proteome</keyword>
<keyword evidence="3" id="KW-0804">Transcription</keyword>
<dbReference type="Pfam" id="PF12833">
    <property type="entry name" value="HTH_18"/>
    <property type="match status" value="1"/>
</dbReference>
<evidence type="ECO:0000256" key="4">
    <source>
        <dbReference type="SAM" id="MobiDB-lite"/>
    </source>
</evidence>
<dbReference type="EMBL" id="JBANDL010000002">
    <property type="protein sequence ID" value="MEI2453167.1"/>
    <property type="molecule type" value="Genomic_DNA"/>
</dbReference>
<dbReference type="InterPro" id="IPR050204">
    <property type="entry name" value="AraC_XylS_family_regulators"/>
</dbReference>
<reference evidence="7" key="2">
    <citation type="submission" date="2024-06" db="EMBL/GenBank/DDBJ databases">
        <authorList>
            <person name="Li S."/>
        </authorList>
    </citation>
    <scope>NUCLEOTIDE SEQUENCE</scope>
    <source>
        <strain evidence="7">SR10</strain>
    </source>
</reference>
<feature type="region of interest" description="Disordered" evidence="4">
    <location>
        <begin position="1"/>
        <end position="24"/>
    </location>
</feature>
<dbReference type="GO" id="GO:0043565">
    <property type="term" value="F:sequence-specific DNA binding"/>
    <property type="evidence" value="ECO:0007669"/>
    <property type="project" value="InterPro"/>
</dbReference>
<feature type="domain" description="HTH araC/xylS-type" evidence="5">
    <location>
        <begin position="32"/>
        <end position="130"/>
    </location>
</feature>
<name>A0AAU8MVC5_9GAMM</name>
<dbReference type="InterPro" id="IPR020449">
    <property type="entry name" value="Tscrpt_reg_AraC-type_HTH"/>
</dbReference>
<dbReference type="GO" id="GO:0003700">
    <property type="term" value="F:DNA-binding transcription factor activity"/>
    <property type="evidence" value="ECO:0007669"/>
    <property type="project" value="InterPro"/>
</dbReference>
<dbReference type="AlphaFoldDB" id="A0AAU8MVC5"/>
<dbReference type="RefSeq" id="WP_075575023.1">
    <property type="nucleotide sequence ID" value="NZ_CP159925.1"/>
</dbReference>
<sequence>MKRTDVQSRLPAPGRSAPPPATAEGLSDAAMARVQAFVDAHLAMPISLQHLAEQACISRFHFARVFRARTGLSPMQYLKLQRIEAAKRLLRQPAPCLSRIATTLGFFDQSHFTRVFRRATGQSPGRFAAGDCLCTPTLYPALRFAARRRRRVASRVDAHTARASNPSARAACIV</sequence>
<evidence type="ECO:0000313" key="8">
    <source>
        <dbReference type="Proteomes" id="UP001387215"/>
    </source>
</evidence>
<evidence type="ECO:0000256" key="3">
    <source>
        <dbReference type="ARBA" id="ARBA00023163"/>
    </source>
</evidence>
<dbReference type="Proteomes" id="UP001387215">
    <property type="component" value="Unassembled WGS sequence"/>
</dbReference>
<evidence type="ECO:0000313" key="6">
    <source>
        <dbReference type="EMBL" id="MEI2453167.1"/>
    </source>
</evidence>
<dbReference type="PANTHER" id="PTHR46796:SF6">
    <property type="entry name" value="ARAC SUBFAMILY"/>
    <property type="match status" value="1"/>
</dbReference>
<keyword evidence="1" id="KW-0805">Transcription regulation</keyword>
<keyword evidence="2" id="KW-0238">DNA-binding</keyword>
<dbReference type="InterPro" id="IPR009057">
    <property type="entry name" value="Homeodomain-like_sf"/>
</dbReference>
<accession>A0AAU8MVC5</accession>
<dbReference type="PROSITE" id="PS01124">
    <property type="entry name" value="HTH_ARAC_FAMILY_2"/>
    <property type="match status" value="1"/>
</dbReference>
<evidence type="ECO:0000256" key="2">
    <source>
        <dbReference type="ARBA" id="ARBA00023125"/>
    </source>
</evidence>
<dbReference type="PROSITE" id="PS00041">
    <property type="entry name" value="HTH_ARAC_FAMILY_1"/>
    <property type="match status" value="1"/>
</dbReference>
<dbReference type="InterPro" id="IPR018060">
    <property type="entry name" value="HTH_AraC"/>
</dbReference>
<evidence type="ECO:0000313" key="7">
    <source>
        <dbReference type="EMBL" id="XCO76556.1"/>
    </source>
</evidence>
<gene>
    <name evidence="7" type="ORF">ABU614_07170</name>
    <name evidence="6" type="ORF">V2J18_00595</name>
</gene>
<dbReference type="PRINTS" id="PR00032">
    <property type="entry name" value="HTHARAC"/>
</dbReference>
<organism evidence="7">
    <name type="scientific">Lysobacter firmicutimachus</name>
    <dbReference type="NCBI Taxonomy" id="1792846"/>
    <lineage>
        <taxon>Bacteria</taxon>
        <taxon>Pseudomonadati</taxon>
        <taxon>Pseudomonadota</taxon>
        <taxon>Gammaproteobacteria</taxon>
        <taxon>Lysobacterales</taxon>
        <taxon>Lysobacteraceae</taxon>
        <taxon>Lysobacter</taxon>
    </lineage>
</organism>
<evidence type="ECO:0000259" key="5">
    <source>
        <dbReference type="PROSITE" id="PS01124"/>
    </source>
</evidence>
<protein>
    <submittedName>
        <fullName evidence="7">AraC family transcriptional regulator</fullName>
    </submittedName>
</protein>
<evidence type="ECO:0000256" key="1">
    <source>
        <dbReference type="ARBA" id="ARBA00023015"/>
    </source>
</evidence>
<dbReference type="SMART" id="SM00342">
    <property type="entry name" value="HTH_ARAC"/>
    <property type="match status" value="1"/>
</dbReference>
<dbReference type="Gene3D" id="1.10.10.60">
    <property type="entry name" value="Homeodomain-like"/>
    <property type="match status" value="2"/>
</dbReference>
<reference evidence="6 8" key="1">
    <citation type="submission" date="2024-02" db="EMBL/GenBank/DDBJ databases">
        <title>Lysobacter Genome Sequencing and Mining.</title>
        <authorList>
            <person name="Bierman J."/>
            <person name="Walker M.C."/>
        </authorList>
    </citation>
    <scope>NUCLEOTIDE SEQUENCE [LARGE SCALE GENOMIC DNA]</scope>
    <source>
        <strain evidence="6 8">PB6250</strain>
    </source>
</reference>